<keyword evidence="5" id="KW-0862">Zinc</keyword>
<dbReference type="InterPro" id="IPR001279">
    <property type="entry name" value="Metallo-B-lactamas"/>
</dbReference>
<sequence length="285" mass="31184">MTTQLVQLPEVERLSPTCIRILGGNPGKFSLQGTNTYLLGTGPKRLLIDTGEGKPSWIATIKRTLEEENASIASAIVTHWHHDHQGGIPHLIEGWPGTEIYKCQPEAGQLDIADGQIFKVEGASLTAAHTPGHTVDHMVLVLREEDAMFTGDNVLGQGTAVFEDLGTYLDSLEKMKHLFKGRAYPGHGPVLPDGPGKIVEYIQHRRQREEQVLQTLRSVGAGEDAKGAGSWTPMDLVKIIYRDVPESLYPAAAGGVVQILRKLEREGKVLSVDSDKWRSSDRSAL</sequence>
<dbReference type="Gene3D" id="3.60.15.10">
    <property type="entry name" value="Ribonuclease Z/Hydroxyacylglutathione hydrolase-like"/>
    <property type="match status" value="1"/>
</dbReference>
<name>A0AA40E5M2_9PEZI</name>
<dbReference type="EMBL" id="JAUKUA010000002">
    <property type="protein sequence ID" value="KAK0724806.1"/>
    <property type="molecule type" value="Genomic_DNA"/>
</dbReference>
<evidence type="ECO:0000256" key="1">
    <source>
        <dbReference type="ARBA" id="ARBA00001947"/>
    </source>
</evidence>
<comment type="cofactor">
    <cofactor evidence="1">
        <name>Zn(2+)</name>
        <dbReference type="ChEBI" id="CHEBI:29105"/>
    </cofactor>
</comment>
<evidence type="ECO:0000256" key="3">
    <source>
        <dbReference type="ARBA" id="ARBA00022723"/>
    </source>
</evidence>
<evidence type="ECO:0000256" key="2">
    <source>
        <dbReference type="ARBA" id="ARBA00006759"/>
    </source>
</evidence>
<dbReference type="FunFam" id="1.10.10.10:FF:000328">
    <property type="entry name" value="Lactamase beta 2"/>
    <property type="match status" value="1"/>
</dbReference>
<dbReference type="SMART" id="SM00849">
    <property type="entry name" value="Lactamase_B"/>
    <property type="match status" value="1"/>
</dbReference>
<dbReference type="InterPro" id="IPR036388">
    <property type="entry name" value="WH-like_DNA-bd_sf"/>
</dbReference>
<keyword evidence="8" id="KW-1185">Reference proteome</keyword>
<evidence type="ECO:0000313" key="7">
    <source>
        <dbReference type="EMBL" id="KAK0724806.1"/>
    </source>
</evidence>
<dbReference type="Pfam" id="PF00753">
    <property type="entry name" value="Lactamase_B"/>
    <property type="match status" value="2"/>
</dbReference>
<feature type="domain" description="Metallo-beta-lactamase" evidence="6">
    <location>
        <begin position="33"/>
        <end position="187"/>
    </location>
</feature>
<keyword evidence="3" id="KW-0479">Metal-binding</keyword>
<gene>
    <name evidence="7" type="ORF">B0H67DRAFT_481878</name>
</gene>
<protein>
    <submittedName>
        <fullName evidence="7">Metallo-beta-lactamase domain-containing protein</fullName>
    </submittedName>
</protein>
<dbReference type="GO" id="GO:0044550">
    <property type="term" value="P:secondary metabolite biosynthetic process"/>
    <property type="evidence" value="ECO:0007669"/>
    <property type="project" value="UniProtKB-ARBA"/>
</dbReference>
<dbReference type="InterPro" id="IPR041516">
    <property type="entry name" value="LACTB2_WH"/>
</dbReference>
<organism evidence="7 8">
    <name type="scientific">Lasiosphaeris hirsuta</name>
    <dbReference type="NCBI Taxonomy" id="260670"/>
    <lineage>
        <taxon>Eukaryota</taxon>
        <taxon>Fungi</taxon>
        <taxon>Dikarya</taxon>
        <taxon>Ascomycota</taxon>
        <taxon>Pezizomycotina</taxon>
        <taxon>Sordariomycetes</taxon>
        <taxon>Sordariomycetidae</taxon>
        <taxon>Sordariales</taxon>
        <taxon>Lasiosphaeriaceae</taxon>
        <taxon>Lasiosphaeris</taxon>
    </lineage>
</organism>
<dbReference type="CDD" id="cd07722">
    <property type="entry name" value="LACTB2-like_MBL-fold"/>
    <property type="match status" value="1"/>
</dbReference>
<dbReference type="GO" id="GO:0016787">
    <property type="term" value="F:hydrolase activity"/>
    <property type="evidence" value="ECO:0007669"/>
    <property type="project" value="UniProtKB-KW"/>
</dbReference>
<dbReference type="Gene3D" id="1.10.10.10">
    <property type="entry name" value="Winged helix-like DNA-binding domain superfamily/Winged helix DNA-binding domain"/>
    <property type="match status" value="1"/>
</dbReference>
<proteinExistence type="inferred from homology"/>
<dbReference type="PANTHER" id="PTHR23131:SF0">
    <property type="entry name" value="ENDORIBONUCLEASE LACTB2"/>
    <property type="match status" value="1"/>
</dbReference>
<dbReference type="AlphaFoldDB" id="A0AA40E5M2"/>
<reference evidence="7" key="1">
    <citation type="submission" date="2023-06" db="EMBL/GenBank/DDBJ databases">
        <title>Genome-scale phylogeny and comparative genomics of the fungal order Sordariales.</title>
        <authorList>
            <consortium name="Lawrence Berkeley National Laboratory"/>
            <person name="Hensen N."/>
            <person name="Bonometti L."/>
            <person name="Westerberg I."/>
            <person name="Brannstrom I.O."/>
            <person name="Guillou S."/>
            <person name="Cros-Aarteil S."/>
            <person name="Calhoun S."/>
            <person name="Haridas S."/>
            <person name="Kuo A."/>
            <person name="Mondo S."/>
            <person name="Pangilinan J."/>
            <person name="Riley R."/>
            <person name="Labutti K."/>
            <person name="Andreopoulos B."/>
            <person name="Lipzen A."/>
            <person name="Chen C."/>
            <person name="Yanf M."/>
            <person name="Daum C."/>
            <person name="Ng V."/>
            <person name="Clum A."/>
            <person name="Steindorff A."/>
            <person name="Ohm R."/>
            <person name="Martin F."/>
            <person name="Silar P."/>
            <person name="Natvig D."/>
            <person name="Lalanne C."/>
            <person name="Gautier V."/>
            <person name="Ament-Velasquez S.L."/>
            <person name="Kruys A."/>
            <person name="Hutchinson M.I."/>
            <person name="Powell A.J."/>
            <person name="Barry K."/>
            <person name="Miller A.N."/>
            <person name="Grigoriev I.V."/>
            <person name="Debuchy R."/>
            <person name="Gladieux P."/>
            <person name="Thoren M.H."/>
            <person name="Johannesson H."/>
        </authorList>
    </citation>
    <scope>NUCLEOTIDE SEQUENCE</scope>
    <source>
        <strain evidence="7">SMH4607-1</strain>
    </source>
</reference>
<evidence type="ECO:0000313" key="8">
    <source>
        <dbReference type="Proteomes" id="UP001172102"/>
    </source>
</evidence>
<dbReference type="FunFam" id="3.60.15.10:FF:000041">
    <property type="entry name" value="Metallo-beta-lactamase domain protein"/>
    <property type="match status" value="1"/>
</dbReference>
<keyword evidence="4" id="KW-0378">Hydrolase</keyword>
<dbReference type="GO" id="GO:0046872">
    <property type="term" value="F:metal ion binding"/>
    <property type="evidence" value="ECO:0007669"/>
    <property type="project" value="UniProtKB-KW"/>
</dbReference>
<accession>A0AA40E5M2</accession>
<dbReference type="InterPro" id="IPR050662">
    <property type="entry name" value="Sec-metab_biosynth-thioest"/>
</dbReference>
<comment type="similarity">
    <text evidence="2">Belongs to the metallo-beta-lactamase superfamily. Glyoxalase II family.</text>
</comment>
<evidence type="ECO:0000256" key="4">
    <source>
        <dbReference type="ARBA" id="ARBA00022801"/>
    </source>
</evidence>
<dbReference type="Proteomes" id="UP001172102">
    <property type="component" value="Unassembled WGS sequence"/>
</dbReference>
<evidence type="ECO:0000256" key="5">
    <source>
        <dbReference type="ARBA" id="ARBA00022833"/>
    </source>
</evidence>
<dbReference type="InterPro" id="IPR036866">
    <property type="entry name" value="RibonucZ/Hydroxyglut_hydro"/>
</dbReference>
<dbReference type="PANTHER" id="PTHR23131">
    <property type="entry name" value="ENDORIBONUCLEASE LACTB2"/>
    <property type="match status" value="1"/>
</dbReference>
<comment type="caution">
    <text evidence="7">The sequence shown here is derived from an EMBL/GenBank/DDBJ whole genome shotgun (WGS) entry which is preliminary data.</text>
</comment>
<dbReference type="Pfam" id="PF17778">
    <property type="entry name" value="WHD_BLACT"/>
    <property type="match status" value="1"/>
</dbReference>
<dbReference type="SUPFAM" id="SSF56281">
    <property type="entry name" value="Metallo-hydrolase/oxidoreductase"/>
    <property type="match status" value="1"/>
</dbReference>
<evidence type="ECO:0000259" key="6">
    <source>
        <dbReference type="SMART" id="SM00849"/>
    </source>
</evidence>
<dbReference type="InterPro" id="IPR047921">
    <property type="entry name" value="LACTB2-like_MBL-fold"/>
</dbReference>